<name>A0AAV7KDL1_9METZ</name>
<dbReference type="AlphaFoldDB" id="A0AAV7KDL1"/>
<dbReference type="EMBL" id="JAKMXF010000077">
    <property type="protein sequence ID" value="KAI6658780.1"/>
    <property type="molecule type" value="Genomic_DNA"/>
</dbReference>
<dbReference type="Proteomes" id="UP001165289">
    <property type="component" value="Unassembled WGS sequence"/>
</dbReference>
<keyword evidence="2" id="KW-1185">Reference proteome</keyword>
<gene>
    <name evidence="1" type="ORF">LOD99_15105</name>
</gene>
<sequence>MKSSNPQGIRRVIAEDSDWDLFIVSPLSDICVATLIKSFSSYPLLKELSSIDVRYAKKLIEGLPTNLPLSISVSLIDNQSYWKNKYLARWEFCENIGSQDSWKKLYLERNLGELIEK</sequence>
<evidence type="ECO:0000313" key="1">
    <source>
        <dbReference type="EMBL" id="KAI6658780.1"/>
    </source>
</evidence>
<reference evidence="1 2" key="1">
    <citation type="journal article" date="2023" name="BMC Biol.">
        <title>The compact genome of the sponge Oopsacas minuta (Hexactinellida) is lacking key metazoan core genes.</title>
        <authorList>
            <person name="Santini S."/>
            <person name="Schenkelaars Q."/>
            <person name="Jourda C."/>
            <person name="Duchesne M."/>
            <person name="Belahbib H."/>
            <person name="Rocher C."/>
            <person name="Selva M."/>
            <person name="Riesgo A."/>
            <person name="Vervoort M."/>
            <person name="Leys S.P."/>
            <person name="Kodjabachian L."/>
            <person name="Le Bivic A."/>
            <person name="Borchiellini C."/>
            <person name="Claverie J.M."/>
            <person name="Renard E."/>
        </authorList>
    </citation>
    <scope>NUCLEOTIDE SEQUENCE [LARGE SCALE GENOMIC DNA]</scope>
    <source>
        <strain evidence="1">SPO-2</strain>
    </source>
</reference>
<protein>
    <submittedName>
        <fullName evidence="1">Uncharacterized protein</fullName>
    </submittedName>
</protein>
<comment type="caution">
    <text evidence="1">The sequence shown here is derived from an EMBL/GenBank/DDBJ whole genome shotgun (WGS) entry which is preliminary data.</text>
</comment>
<organism evidence="1 2">
    <name type="scientific">Oopsacas minuta</name>
    <dbReference type="NCBI Taxonomy" id="111878"/>
    <lineage>
        <taxon>Eukaryota</taxon>
        <taxon>Metazoa</taxon>
        <taxon>Porifera</taxon>
        <taxon>Hexactinellida</taxon>
        <taxon>Hexasterophora</taxon>
        <taxon>Lyssacinosida</taxon>
        <taxon>Leucopsacidae</taxon>
        <taxon>Oopsacas</taxon>
    </lineage>
</organism>
<proteinExistence type="predicted"/>
<accession>A0AAV7KDL1</accession>
<evidence type="ECO:0000313" key="2">
    <source>
        <dbReference type="Proteomes" id="UP001165289"/>
    </source>
</evidence>